<dbReference type="RefSeq" id="WP_190826432.1">
    <property type="nucleotide sequence ID" value="NZ_CAWPPI010000034.1"/>
</dbReference>
<proteinExistence type="predicted"/>
<dbReference type="AlphaFoldDB" id="A0A8J6XEC9"/>
<accession>A0A8J6XEC9</accession>
<dbReference type="EMBL" id="JACXAE010000034">
    <property type="protein sequence ID" value="MBD2772148.1"/>
    <property type="molecule type" value="Genomic_DNA"/>
</dbReference>
<comment type="caution">
    <text evidence="1">The sequence shown here is derived from an EMBL/GenBank/DDBJ whole genome shotgun (WGS) entry which is preliminary data.</text>
</comment>
<protein>
    <submittedName>
        <fullName evidence="1">Uncharacterized protein</fullName>
    </submittedName>
</protein>
<gene>
    <name evidence="1" type="ORF">ICL16_08645</name>
</gene>
<evidence type="ECO:0000313" key="2">
    <source>
        <dbReference type="Proteomes" id="UP000629098"/>
    </source>
</evidence>
<dbReference type="Proteomes" id="UP000629098">
    <property type="component" value="Unassembled WGS sequence"/>
</dbReference>
<reference evidence="1" key="1">
    <citation type="submission" date="2020-09" db="EMBL/GenBank/DDBJ databases">
        <title>Iningainema tapete sp. nov. (Scytonemataceae, Cyanobacteria) from greenhouses in central Florida (USA) produces two types of nodularin with biosynthetic potential for microcystin-LR and anabaenopeptins.</title>
        <authorList>
            <person name="Berthold D.E."/>
            <person name="Lefler F.W."/>
            <person name="Huang I.-S."/>
            <person name="Abdulla H."/>
            <person name="Zimba P.V."/>
            <person name="Laughinghouse H.D. IV."/>
        </authorList>
    </citation>
    <scope>NUCLEOTIDE SEQUENCE</scope>
    <source>
        <strain evidence="1">BLCCT55</strain>
    </source>
</reference>
<sequence>MKNQTTPGIITIGACCSNKRTPETIIIRCTAPQNNHHALLLANPFLITNPSQKEAVTRAYKQWLWINMKNREQYIPLEGWTKRGLTVAPDYTARSAKYVWQTFSHTLWLHNKGEDIELICDQPDIAETIRSALLWLSYPKNLNFKWLADKAQDARI</sequence>
<organism evidence="1 2">
    <name type="scientific">Iningainema tapete BLCC-T55</name>
    <dbReference type="NCBI Taxonomy" id="2748662"/>
    <lineage>
        <taxon>Bacteria</taxon>
        <taxon>Bacillati</taxon>
        <taxon>Cyanobacteriota</taxon>
        <taxon>Cyanophyceae</taxon>
        <taxon>Nostocales</taxon>
        <taxon>Scytonemataceae</taxon>
        <taxon>Iningainema tapete</taxon>
    </lineage>
</organism>
<dbReference type="PROSITE" id="PS51257">
    <property type="entry name" value="PROKAR_LIPOPROTEIN"/>
    <property type="match status" value="1"/>
</dbReference>
<keyword evidence="2" id="KW-1185">Reference proteome</keyword>
<name>A0A8J6XEC9_9CYAN</name>
<evidence type="ECO:0000313" key="1">
    <source>
        <dbReference type="EMBL" id="MBD2772148.1"/>
    </source>
</evidence>